<evidence type="ECO:0000313" key="1">
    <source>
        <dbReference type="EMBL" id="CAG8755888.1"/>
    </source>
</evidence>
<gene>
    <name evidence="1" type="ORF">ACOLOM_LOCUS12951</name>
</gene>
<proteinExistence type="predicted"/>
<organism evidence="1 2">
    <name type="scientific">Acaulospora colombiana</name>
    <dbReference type="NCBI Taxonomy" id="27376"/>
    <lineage>
        <taxon>Eukaryota</taxon>
        <taxon>Fungi</taxon>
        <taxon>Fungi incertae sedis</taxon>
        <taxon>Mucoromycota</taxon>
        <taxon>Glomeromycotina</taxon>
        <taxon>Glomeromycetes</taxon>
        <taxon>Diversisporales</taxon>
        <taxon>Acaulosporaceae</taxon>
        <taxon>Acaulospora</taxon>
    </lineage>
</organism>
<dbReference type="EMBL" id="CAJVPT010055860">
    <property type="protein sequence ID" value="CAG8755888.1"/>
    <property type="molecule type" value="Genomic_DNA"/>
</dbReference>
<keyword evidence="2" id="KW-1185">Reference proteome</keyword>
<accession>A0ACA9QJT0</accession>
<protein>
    <submittedName>
        <fullName evidence="1">5505_t:CDS:1</fullName>
    </submittedName>
</protein>
<reference evidence="1" key="1">
    <citation type="submission" date="2021-06" db="EMBL/GenBank/DDBJ databases">
        <authorList>
            <person name="Kallberg Y."/>
            <person name="Tangrot J."/>
            <person name="Rosling A."/>
        </authorList>
    </citation>
    <scope>NUCLEOTIDE SEQUENCE</scope>
    <source>
        <strain evidence="1">CL356</strain>
    </source>
</reference>
<feature type="non-terminal residue" evidence="1">
    <location>
        <position position="93"/>
    </location>
</feature>
<dbReference type="Proteomes" id="UP000789525">
    <property type="component" value="Unassembled WGS sequence"/>
</dbReference>
<comment type="caution">
    <text evidence="1">The sequence shown here is derived from an EMBL/GenBank/DDBJ whole genome shotgun (WGS) entry which is preliminary data.</text>
</comment>
<name>A0ACA9QJT0_9GLOM</name>
<evidence type="ECO:0000313" key="2">
    <source>
        <dbReference type="Proteomes" id="UP000789525"/>
    </source>
</evidence>
<sequence length="93" mass="10543">MPPAAYLLFMQVSPIFGTGTRAWLLCRPSPSSRTTEPTFEQIQIQFWIDGYRRHQAAHSLSGQHQVSKTQETIRERSGGNAFTTRMLAVCLFV</sequence>